<organism evidence="2">
    <name type="scientific">Pseudoalteromonas sp. SD03</name>
    <dbReference type="NCBI Taxonomy" id="3231719"/>
    <lineage>
        <taxon>Bacteria</taxon>
        <taxon>Pseudomonadati</taxon>
        <taxon>Pseudomonadota</taxon>
        <taxon>Gammaproteobacteria</taxon>
        <taxon>Alteromonadales</taxon>
        <taxon>Pseudoalteromonadaceae</taxon>
        <taxon>Pseudoalteromonas</taxon>
    </lineage>
</organism>
<accession>A0AB39AKU7</accession>
<protein>
    <submittedName>
        <fullName evidence="2">Uncharacterized protein</fullName>
    </submittedName>
</protein>
<feature type="coiled-coil region" evidence="1">
    <location>
        <begin position="107"/>
        <end position="134"/>
    </location>
</feature>
<sequence length="142" mass="16135">MKLTDLESIFNQDEAPSCDVYHQFLYAVNAAARTSGLTRQGIVNRMNNALKVDDVVINETLLNKYLAPGTEKYLPAHQLPALLWAIKSIEPLNVLLEPLLFKAIDQRSQLLQKHAELQMEIEKHTQQQREIQNTLLPNTSSN</sequence>
<dbReference type="RefSeq" id="WP_182798275.1">
    <property type="nucleotide sequence ID" value="NZ_CP162514.1"/>
</dbReference>
<dbReference type="AlphaFoldDB" id="A0AB39AKU7"/>
<proteinExistence type="predicted"/>
<evidence type="ECO:0000313" key="2">
    <source>
        <dbReference type="EMBL" id="XDH86109.1"/>
    </source>
</evidence>
<dbReference type="EMBL" id="CP162514">
    <property type="protein sequence ID" value="XDH86109.1"/>
    <property type="molecule type" value="Genomic_DNA"/>
</dbReference>
<keyword evidence="1" id="KW-0175">Coiled coil</keyword>
<gene>
    <name evidence="2" type="ORF">ABZP26_08335</name>
</gene>
<reference evidence="2" key="1">
    <citation type="submission" date="2024-07" db="EMBL/GenBank/DDBJ databases">
        <authorList>
            <person name="Jiang Y."/>
            <person name="Qin Q."/>
        </authorList>
    </citation>
    <scope>NUCLEOTIDE SEQUENCE</scope>
    <source>
        <strain evidence="2">SD03</strain>
    </source>
</reference>
<evidence type="ECO:0000256" key="1">
    <source>
        <dbReference type="SAM" id="Coils"/>
    </source>
</evidence>
<name>A0AB39AKU7_9GAMM</name>